<proteinExistence type="predicted"/>
<sequence>LLYGEKVKGMINVRPLEDEHYELHFEFAERPPSISVSVHAIGVEYTSASRKYHCDQALHSALVAQIENLRSAKIKMKQLIAYTIVISDGQQAYACATVLPGDATLLKASFESTIIAGDVYVIPLEGQIRLLPSLRSITAPQDLKDPARNISWAFVESCDVQGVPQSSSDVELLIDDHQTISISTTGSNISLSAFELFVDSKPAACAPLKRVKPRLLRVGNTVFEQTHIFNPVKISPPLQQVHISSSCSANNAIRQGFKGYFPMLTTFGTETIMLKVRLTYLPVAFVQEVLIYEYAV</sequence>
<dbReference type="Proteomes" id="UP000887569">
    <property type="component" value="Unplaced"/>
</dbReference>
<keyword evidence="1" id="KW-1185">Reference proteome</keyword>
<organism evidence="1 2">
    <name type="scientific">Parascaris univalens</name>
    <name type="common">Nematode worm</name>
    <dbReference type="NCBI Taxonomy" id="6257"/>
    <lineage>
        <taxon>Eukaryota</taxon>
        <taxon>Metazoa</taxon>
        <taxon>Ecdysozoa</taxon>
        <taxon>Nematoda</taxon>
        <taxon>Chromadorea</taxon>
        <taxon>Rhabditida</taxon>
        <taxon>Spirurina</taxon>
        <taxon>Ascaridomorpha</taxon>
        <taxon>Ascaridoidea</taxon>
        <taxon>Ascarididae</taxon>
        <taxon>Parascaris</taxon>
    </lineage>
</organism>
<dbReference type="WBParaSite" id="PgB07_g012_t01">
    <property type="protein sequence ID" value="PgB07_g012_t01"/>
    <property type="gene ID" value="PgB07_g012"/>
</dbReference>
<name>A0A914ZRN1_PARUN</name>
<accession>A0A914ZRN1</accession>
<protein>
    <submittedName>
        <fullName evidence="2">Uncharacterized protein</fullName>
    </submittedName>
</protein>
<reference evidence="2" key="1">
    <citation type="submission" date="2022-11" db="UniProtKB">
        <authorList>
            <consortium name="WormBaseParasite"/>
        </authorList>
    </citation>
    <scope>IDENTIFICATION</scope>
</reference>
<evidence type="ECO:0000313" key="2">
    <source>
        <dbReference type="WBParaSite" id="PgB07_g012_t01"/>
    </source>
</evidence>
<dbReference type="AlphaFoldDB" id="A0A914ZRN1"/>
<evidence type="ECO:0000313" key="1">
    <source>
        <dbReference type="Proteomes" id="UP000887569"/>
    </source>
</evidence>